<dbReference type="PANTHER" id="PTHR13774:SF17">
    <property type="entry name" value="PHENAZINE BIOSYNTHESIS-LIKE DOMAIN-CONTAINING PROTEIN"/>
    <property type="match status" value="1"/>
</dbReference>
<dbReference type="Gene3D" id="1.10.8.10">
    <property type="entry name" value="DNA helicase RuvA subunit, C-terminal domain"/>
    <property type="match status" value="1"/>
</dbReference>
<dbReference type="InterPro" id="IPR015940">
    <property type="entry name" value="UBA"/>
</dbReference>
<dbReference type="InterPro" id="IPR003719">
    <property type="entry name" value="Phenazine_PhzF-like"/>
</dbReference>
<name>A0AA88KU45_NAELO</name>
<evidence type="ECO:0000313" key="4">
    <source>
        <dbReference type="EMBL" id="KAG2388977.1"/>
    </source>
</evidence>
<feature type="domain" description="UBA" evidence="3">
    <location>
        <begin position="179"/>
        <end position="226"/>
    </location>
</feature>
<dbReference type="PROSITE" id="PS50030">
    <property type="entry name" value="UBA"/>
    <property type="match status" value="1"/>
</dbReference>
<evidence type="ECO:0000313" key="5">
    <source>
        <dbReference type="Proteomes" id="UP000816034"/>
    </source>
</evidence>
<accession>A0AA88KU45</accession>
<dbReference type="Gene3D" id="3.10.310.10">
    <property type="entry name" value="Diaminopimelate Epimerase, Chain A, domain 1"/>
    <property type="match status" value="1"/>
</dbReference>
<evidence type="ECO:0000259" key="3">
    <source>
        <dbReference type="PROSITE" id="PS50030"/>
    </source>
</evidence>
<dbReference type="InterPro" id="IPR009060">
    <property type="entry name" value="UBA-like_sf"/>
</dbReference>
<reference evidence="4 5" key="1">
    <citation type="journal article" date="2018" name="BMC Genomics">
        <title>The genome of Naegleria lovaniensis, the basis for a comparative approach to unravel pathogenicity factors of the human pathogenic amoeba N. fowleri.</title>
        <authorList>
            <person name="Liechti N."/>
            <person name="Schurch N."/>
            <person name="Bruggmann R."/>
            <person name="Wittwer M."/>
        </authorList>
    </citation>
    <scope>NUCLEOTIDE SEQUENCE [LARGE SCALE GENOMIC DNA]</scope>
    <source>
        <strain evidence="4 5">ATCC 30569</strain>
    </source>
</reference>
<evidence type="ECO:0000256" key="1">
    <source>
        <dbReference type="ARBA" id="ARBA00008270"/>
    </source>
</evidence>
<keyword evidence="5" id="KW-1185">Reference proteome</keyword>
<dbReference type="SUPFAM" id="SSF46934">
    <property type="entry name" value="UBA-like"/>
    <property type="match status" value="1"/>
</dbReference>
<comment type="similarity">
    <text evidence="1">Belongs to the PhzF family.</text>
</comment>
<dbReference type="RefSeq" id="XP_044552969.1">
    <property type="nucleotide sequence ID" value="XM_044690357.1"/>
</dbReference>
<proteinExistence type="inferred from homology"/>
<dbReference type="PANTHER" id="PTHR13774">
    <property type="entry name" value="PHENAZINE BIOSYNTHESIS PROTEIN"/>
    <property type="match status" value="1"/>
</dbReference>
<dbReference type="GeneID" id="68106830"/>
<dbReference type="Pfam" id="PF02567">
    <property type="entry name" value="PhzC-PhzF"/>
    <property type="match status" value="1"/>
</dbReference>
<gene>
    <name evidence="4" type="ORF">C9374_014377</name>
</gene>
<sequence length="233" mass="27275">MGDDDLQDFQTHVKGFAVNMPVNEMDEESKMELKKLVGNDVEVDKIDFVTRYFSPWNGIKEDPVNGSSQTSLCPYYSNKLGKQKLVQKYSHFLGTITANHPIDMFKLVTERENFRYLSKQYFPMIPDEIDYTNGLTEESYRVSEVHSEIIQSMKKRIQELESILFNLNQQTSSVTLLMGMDEKNQQYSAQFKMLREMGFFDQNRWIQILDQCNGDIQKALISIYIEHFQTNNN</sequence>
<dbReference type="GO" id="GO:0005737">
    <property type="term" value="C:cytoplasm"/>
    <property type="evidence" value="ECO:0007669"/>
    <property type="project" value="TreeGrafter"/>
</dbReference>
<dbReference type="EMBL" id="PYSW02000008">
    <property type="protein sequence ID" value="KAG2388977.1"/>
    <property type="molecule type" value="Genomic_DNA"/>
</dbReference>
<dbReference type="GO" id="GO:0016853">
    <property type="term" value="F:isomerase activity"/>
    <property type="evidence" value="ECO:0007669"/>
    <property type="project" value="UniProtKB-KW"/>
</dbReference>
<organism evidence="4 5">
    <name type="scientific">Naegleria lovaniensis</name>
    <name type="common">Amoeba</name>
    <dbReference type="NCBI Taxonomy" id="51637"/>
    <lineage>
        <taxon>Eukaryota</taxon>
        <taxon>Discoba</taxon>
        <taxon>Heterolobosea</taxon>
        <taxon>Tetramitia</taxon>
        <taxon>Eutetramitia</taxon>
        <taxon>Vahlkampfiidae</taxon>
        <taxon>Naegleria</taxon>
    </lineage>
</organism>
<keyword evidence="2" id="KW-0413">Isomerase</keyword>
<comment type="caution">
    <text evidence="4">The sequence shown here is derived from an EMBL/GenBank/DDBJ whole genome shotgun (WGS) entry which is preliminary data.</text>
</comment>
<protein>
    <recommendedName>
        <fullName evidence="3">UBA domain-containing protein</fullName>
    </recommendedName>
</protein>
<dbReference type="Proteomes" id="UP000816034">
    <property type="component" value="Unassembled WGS sequence"/>
</dbReference>
<evidence type="ECO:0000256" key="2">
    <source>
        <dbReference type="ARBA" id="ARBA00023235"/>
    </source>
</evidence>
<dbReference type="SUPFAM" id="SSF54506">
    <property type="entry name" value="Diaminopimelate epimerase-like"/>
    <property type="match status" value="1"/>
</dbReference>
<dbReference type="AlphaFoldDB" id="A0AA88KU45"/>